<dbReference type="Gene3D" id="2.40.110.10">
    <property type="entry name" value="Butyryl-CoA Dehydrogenase, subunit A, domain 2"/>
    <property type="match status" value="1"/>
</dbReference>
<dbReference type="Pfam" id="PF02770">
    <property type="entry name" value="Acyl-CoA_dh_M"/>
    <property type="match status" value="1"/>
</dbReference>
<dbReference type="InterPro" id="IPR050741">
    <property type="entry name" value="Acyl-CoA_dehydrogenase"/>
</dbReference>
<feature type="domain" description="Acyl-CoA oxidase/dehydrogenase middle" evidence="8">
    <location>
        <begin position="134"/>
        <end position="212"/>
    </location>
</feature>
<keyword evidence="5" id="KW-0274">FAD</keyword>
<dbReference type="InterPro" id="IPR046373">
    <property type="entry name" value="Acyl-CoA_Oxase/DH_mid-dom_sf"/>
</dbReference>
<dbReference type="EMBL" id="CAEZVB010000020">
    <property type="protein sequence ID" value="CAB4619194.1"/>
    <property type="molecule type" value="Genomic_DNA"/>
</dbReference>
<evidence type="ECO:0000259" key="8">
    <source>
        <dbReference type="Pfam" id="PF02770"/>
    </source>
</evidence>
<dbReference type="GO" id="GO:0050660">
    <property type="term" value="F:flavin adenine dinucleotide binding"/>
    <property type="evidence" value="ECO:0007669"/>
    <property type="project" value="InterPro"/>
</dbReference>
<gene>
    <name evidence="10" type="ORF">UFOPK1908_00624</name>
</gene>
<dbReference type="SUPFAM" id="SSF56645">
    <property type="entry name" value="Acyl-CoA dehydrogenase NM domain-like"/>
    <property type="match status" value="1"/>
</dbReference>
<evidence type="ECO:0000256" key="2">
    <source>
        <dbReference type="ARBA" id="ARBA00009347"/>
    </source>
</evidence>
<comment type="similarity">
    <text evidence="2">Belongs to the acyl-CoA dehydrogenase family.</text>
</comment>
<comment type="subunit">
    <text evidence="3">Homodimer.</text>
</comment>
<keyword evidence="6" id="KW-0560">Oxidoreductase</keyword>
<dbReference type="FunFam" id="2.40.110.10:FF:000002">
    <property type="entry name" value="Acyl-CoA dehydrogenase fadE12"/>
    <property type="match status" value="1"/>
</dbReference>
<evidence type="ECO:0000259" key="7">
    <source>
        <dbReference type="Pfam" id="PF00441"/>
    </source>
</evidence>
<dbReference type="Gene3D" id="1.10.540.10">
    <property type="entry name" value="Acyl-CoA dehydrogenase/oxidase, N-terminal domain"/>
    <property type="match status" value="1"/>
</dbReference>
<evidence type="ECO:0000259" key="9">
    <source>
        <dbReference type="Pfam" id="PF02771"/>
    </source>
</evidence>
<dbReference type="InterPro" id="IPR009100">
    <property type="entry name" value="AcylCoA_DH/oxidase_NM_dom_sf"/>
</dbReference>
<dbReference type="Pfam" id="PF00441">
    <property type="entry name" value="Acyl-CoA_dh_1"/>
    <property type="match status" value="1"/>
</dbReference>
<dbReference type="GO" id="GO:0003995">
    <property type="term" value="F:acyl-CoA dehydrogenase activity"/>
    <property type="evidence" value="ECO:0007669"/>
    <property type="project" value="TreeGrafter"/>
</dbReference>
<evidence type="ECO:0000256" key="1">
    <source>
        <dbReference type="ARBA" id="ARBA00001974"/>
    </source>
</evidence>
<dbReference type="AlphaFoldDB" id="A0A6J6I714"/>
<dbReference type="InterPro" id="IPR006091">
    <property type="entry name" value="Acyl-CoA_Oxase/DH_mid-dom"/>
</dbReference>
<dbReference type="PANTHER" id="PTHR48083:SF13">
    <property type="entry name" value="ACYL-COA DEHYDROGENASE FAMILY MEMBER 11"/>
    <property type="match status" value="1"/>
</dbReference>
<evidence type="ECO:0000256" key="6">
    <source>
        <dbReference type="ARBA" id="ARBA00023002"/>
    </source>
</evidence>
<dbReference type="SUPFAM" id="SSF47203">
    <property type="entry name" value="Acyl-CoA dehydrogenase C-terminal domain-like"/>
    <property type="match status" value="1"/>
</dbReference>
<feature type="domain" description="Acyl-CoA dehydrogenase/oxidase C-terminal" evidence="7">
    <location>
        <begin position="247"/>
        <end position="396"/>
    </location>
</feature>
<dbReference type="InterPro" id="IPR037069">
    <property type="entry name" value="AcylCoA_DH/ox_N_sf"/>
</dbReference>
<comment type="cofactor">
    <cofactor evidence="1">
        <name>FAD</name>
        <dbReference type="ChEBI" id="CHEBI:57692"/>
    </cofactor>
</comment>
<name>A0A6J6I714_9ZZZZ</name>
<feature type="domain" description="Acyl-CoA dehydrogenase/oxidase N-terminal" evidence="9">
    <location>
        <begin position="12"/>
        <end position="130"/>
    </location>
</feature>
<proteinExistence type="inferred from homology"/>
<organism evidence="10">
    <name type="scientific">freshwater metagenome</name>
    <dbReference type="NCBI Taxonomy" id="449393"/>
    <lineage>
        <taxon>unclassified sequences</taxon>
        <taxon>metagenomes</taxon>
        <taxon>ecological metagenomes</taxon>
    </lineage>
</organism>
<evidence type="ECO:0000256" key="5">
    <source>
        <dbReference type="ARBA" id="ARBA00022827"/>
    </source>
</evidence>
<dbReference type="GO" id="GO:0005737">
    <property type="term" value="C:cytoplasm"/>
    <property type="evidence" value="ECO:0007669"/>
    <property type="project" value="TreeGrafter"/>
</dbReference>
<dbReference type="GO" id="GO:0033539">
    <property type="term" value="P:fatty acid beta-oxidation using acyl-CoA dehydrogenase"/>
    <property type="evidence" value="ECO:0007669"/>
    <property type="project" value="TreeGrafter"/>
</dbReference>
<keyword evidence="4" id="KW-0285">Flavoprotein</keyword>
<accession>A0A6J6I714</accession>
<evidence type="ECO:0000256" key="3">
    <source>
        <dbReference type="ARBA" id="ARBA00011738"/>
    </source>
</evidence>
<dbReference type="InterPro" id="IPR013786">
    <property type="entry name" value="AcylCoA_DH/ox_N"/>
</dbReference>
<dbReference type="PANTHER" id="PTHR48083">
    <property type="entry name" value="MEDIUM-CHAIN SPECIFIC ACYL-COA DEHYDROGENASE, MITOCHONDRIAL-RELATED"/>
    <property type="match status" value="1"/>
</dbReference>
<evidence type="ECO:0000313" key="10">
    <source>
        <dbReference type="EMBL" id="CAB4619194.1"/>
    </source>
</evidence>
<dbReference type="Gene3D" id="1.20.140.10">
    <property type="entry name" value="Butyryl-CoA Dehydrogenase, subunit A, domain 3"/>
    <property type="match status" value="1"/>
</dbReference>
<evidence type="ECO:0000256" key="4">
    <source>
        <dbReference type="ARBA" id="ARBA00022630"/>
    </source>
</evidence>
<dbReference type="InterPro" id="IPR036250">
    <property type="entry name" value="AcylCo_DH-like_C"/>
</dbReference>
<sequence>MAIDFEVEPDFQKLLDWTKEFVNTKIKKVDLLWPHDIYKDMTPQQAAIINPLKQEVRDMKLWACHLGPDLGGQGYGQLKLALLNEILGTSRWAPRIFGTQAPDTGNAEILAHYGTDEQKAQYLKPLLEGDIVSCFSMTEPQGGADPGVFTTRAVKDGDDWVINGRKVWSSNARWAKFFIVMAVTDPDAPVVSRMTMFVVPAETPGINIQYNFGMAGEGPEDVSEALIKYENVRVPQSAILGGVGQAFAVAQTRLGGGRVHHAMRTVGNCQKALDMMAERALSRYTKGTLLAEKESVQQMIADTYIELQSFRLLVLHCAWKIDKLNDYKKVRMDIAAIKVQTARVMTEIGIRAVHLHGAIGTSHELPLMGFLNSGIVLGLADGPTEVHQVTVARQLLRQYKGTDSVWPSELIPNLKAEAELELLGEVFTQTVPED</sequence>
<dbReference type="InterPro" id="IPR009075">
    <property type="entry name" value="AcylCo_DH/oxidase_C"/>
</dbReference>
<dbReference type="Pfam" id="PF02771">
    <property type="entry name" value="Acyl-CoA_dh_N"/>
    <property type="match status" value="1"/>
</dbReference>
<reference evidence="10" key="1">
    <citation type="submission" date="2020-05" db="EMBL/GenBank/DDBJ databases">
        <authorList>
            <person name="Chiriac C."/>
            <person name="Salcher M."/>
            <person name="Ghai R."/>
            <person name="Kavagutti S V."/>
        </authorList>
    </citation>
    <scope>NUCLEOTIDE SEQUENCE</scope>
</reference>
<protein>
    <submittedName>
        <fullName evidence="10">Unannotated protein</fullName>
    </submittedName>
</protein>